<name>A0AAV4STP1_CAEEX</name>
<evidence type="ECO:0000313" key="1">
    <source>
        <dbReference type="EMBL" id="GIY36384.1"/>
    </source>
</evidence>
<comment type="caution">
    <text evidence="1">The sequence shown here is derived from an EMBL/GenBank/DDBJ whole genome shotgun (WGS) entry which is preliminary data.</text>
</comment>
<organism evidence="1 2">
    <name type="scientific">Caerostris extrusa</name>
    <name type="common">Bark spider</name>
    <name type="synonym">Caerostris bankana</name>
    <dbReference type="NCBI Taxonomy" id="172846"/>
    <lineage>
        <taxon>Eukaryota</taxon>
        <taxon>Metazoa</taxon>
        <taxon>Ecdysozoa</taxon>
        <taxon>Arthropoda</taxon>
        <taxon>Chelicerata</taxon>
        <taxon>Arachnida</taxon>
        <taxon>Araneae</taxon>
        <taxon>Araneomorphae</taxon>
        <taxon>Entelegynae</taxon>
        <taxon>Araneoidea</taxon>
        <taxon>Araneidae</taxon>
        <taxon>Caerostris</taxon>
    </lineage>
</organism>
<evidence type="ECO:0000313" key="2">
    <source>
        <dbReference type="Proteomes" id="UP001054945"/>
    </source>
</evidence>
<proteinExistence type="predicted"/>
<protein>
    <submittedName>
        <fullName evidence="1">Uncharacterized protein</fullName>
    </submittedName>
</protein>
<dbReference type="AlphaFoldDB" id="A0AAV4STP1"/>
<gene>
    <name evidence="1" type="ORF">CEXT_741121</name>
</gene>
<dbReference type="EMBL" id="BPLR01010039">
    <property type="protein sequence ID" value="GIY36384.1"/>
    <property type="molecule type" value="Genomic_DNA"/>
</dbReference>
<keyword evidence="2" id="KW-1185">Reference proteome</keyword>
<sequence length="89" mass="10365">MHYLFRILDPPKRYIAQRVGLKEALCTFHTKSDRVLFESNTDSPHEFFFFTFQPSFHNPQAAEPFFGGGEKNVKNPWIDQSKDGKAFPL</sequence>
<reference evidence="1 2" key="1">
    <citation type="submission" date="2021-06" db="EMBL/GenBank/DDBJ databases">
        <title>Caerostris extrusa draft genome.</title>
        <authorList>
            <person name="Kono N."/>
            <person name="Arakawa K."/>
        </authorList>
    </citation>
    <scope>NUCLEOTIDE SEQUENCE [LARGE SCALE GENOMIC DNA]</scope>
</reference>
<accession>A0AAV4STP1</accession>
<dbReference type="Proteomes" id="UP001054945">
    <property type="component" value="Unassembled WGS sequence"/>
</dbReference>